<evidence type="ECO:0000313" key="1">
    <source>
        <dbReference type="EMBL" id="GFE09790.1"/>
    </source>
</evidence>
<name>A0A640SFH4_9ACTN</name>
<proteinExistence type="predicted"/>
<protein>
    <submittedName>
        <fullName evidence="1">Uncharacterized protein</fullName>
    </submittedName>
</protein>
<sequence length="202" mass="22280">MISGWQDRTMATSPTIDYVRVADVLTDLGMITRETAQRVLDDFGDLAHGALTRHDHIAAALEDFGVAVSIHADDVDFADAHYPWLLEEAAALTGGKVTVDNFRFARADEDDEDNGRGTLYFDRNGKELSFLIEQESNDYLDMGAAQAAIEELSPDDDPRSFRCVDNGPGNSLGTMDDIMVLATAEQREGLGRHLGLSFREPW</sequence>
<dbReference type="EMBL" id="BLIN01000005">
    <property type="protein sequence ID" value="GFE09790.1"/>
    <property type="molecule type" value="Genomic_DNA"/>
</dbReference>
<reference evidence="1 2" key="1">
    <citation type="submission" date="2019-12" db="EMBL/GenBank/DDBJ databases">
        <title>Whole genome shotgun sequence of Streptomyces caniferus NBRC 15389.</title>
        <authorList>
            <person name="Ichikawa N."/>
            <person name="Kimura A."/>
            <person name="Kitahashi Y."/>
            <person name="Komaki H."/>
            <person name="Tamura T."/>
        </authorList>
    </citation>
    <scope>NUCLEOTIDE SEQUENCE [LARGE SCALE GENOMIC DNA]</scope>
    <source>
        <strain evidence="1 2">NBRC 15389</strain>
    </source>
</reference>
<organism evidence="1 2">
    <name type="scientific">Streptomyces caniferus</name>
    <dbReference type="NCBI Taxonomy" id="285557"/>
    <lineage>
        <taxon>Bacteria</taxon>
        <taxon>Bacillati</taxon>
        <taxon>Actinomycetota</taxon>
        <taxon>Actinomycetes</taxon>
        <taxon>Kitasatosporales</taxon>
        <taxon>Streptomycetaceae</taxon>
        <taxon>Streptomyces</taxon>
    </lineage>
</organism>
<accession>A0A640SFH4</accession>
<dbReference type="Proteomes" id="UP000435837">
    <property type="component" value="Unassembled WGS sequence"/>
</dbReference>
<dbReference type="AlphaFoldDB" id="A0A640SFH4"/>
<evidence type="ECO:0000313" key="2">
    <source>
        <dbReference type="Proteomes" id="UP000435837"/>
    </source>
</evidence>
<gene>
    <name evidence="1" type="ORF">Scani_60580</name>
</gene>
<comment type="caution">
    <text evidence="1">The sequence shown here is derived from an EMBL/GenBank/DDBJ whole genome shotgun (WGS) entry which is preliminary data.</text>
</comment>